<dbReference type="SUPFAM" id="SSF53850">
    <property type="entry name" value="Periplasmic binding protein-like II"/>
    <property type="match status" value="1"/>
</dbReference>
<dbReference type="EMBL" id="BAAAPM010000003">
    <property type="protein sequence ID" value="GAA1722791.1"/>
    <property type="molecule type" value="Genomic_DNA"/>
</dbReference>
<dbReference type="RefSeq" id="WP_344247810.1">
    <property type="nucleotide sequence ID" value="NZ_BAAAPM010000003.1"/>
</dbReference>
<comment type="caution">
    <text evidence="3">The sequence shown here is derived from an EMBL/GenBank/DDBJ whole genome shotgun (WGS) entry which is preliminary data.</text>
</comment>
<organism evidence="3 4">
    <name type="scientific">Isoptericola hypogeus</name>
    <dbReference type="NCBI Taxonomy" id="300179"/>
    <lineage>
        <taxon>Bacteria</taxon>
        <taxon>Bacillati</taxon>
        <taxon>Actinomycetota</taxon>
        <taxon>Actinomycetes</taxon>
        <taxon>Micrococcales</taxon>
        <taxon>Promicromonosporaceae</taxon>
        <taxon>Isoptericola</taxon>
    </lineage>
</organism>
<evidence type="ECO:0000313" key="4">
    <source>
        <dbReference type="Proteomes" id="UP001501138"/>
    </source>
</evidence>
<keyword evidence="1" id="KW-0732">Signal</keyword>
<evidence type="ECO:0000259" key="2">
    <source>
        <dbReference type="Pfam" id="PF04069"/>
    </source>
</evidence>
<protein>
    <submittedName>
        <fullName evidence="3">Glycine betaine ABC transporter substrate-binding protein</fullName>
    </submittedName>
</protein>
<accession>A0ABN2JCW8</accession>
<dbReference type="InterPro" id="IPR007210">
    <property type="entry name" value="ABC_Gly_betaine_transp_sub-bd"/>
</dbReference>
<feature type="domain" description="ABC-type glycine betaine transport system substrate-binding" evidence="2">
    <location>
        <begin position="50"/>
        <end position="318"/>
    </location>
</feature>
<dbReference type="Gene3D" id="3.40.190.10">
    <property type="entry name" value="Periplasmic binding protein-like II"/>
    <property type="match status" value="1"/>
</dbReference>
<reference evidence="3 4" key="1">
    <citation type="journal article" date="2019" name="Int. J. Syst. Evol. Microbiol.">
        <title>The Global Catalogue of Microorganisms (GCM) 10K type strain sequencing project: providing services to taxonomists for standard genome sequencing and annotation.</title>
        <authorList>
            <consortium name="The Broad Institute Genomics Platform"/>
            <consortium name="The Broad Institute Genome Sequencing Center for Infectious Disease"/>
            <person name="Wu L."/>
            <person name="Ma J."/>
        </authorList>
    </citation>
    <scope>NUCLEOTIDE SEQUENCE [LARGE SCALE GENOMIC DNA]</scope>
    <source>
        <strain evidence="3 4">JCM 15589</strain>
    </source>
</reference>
<feature type="chain" id="PRO_5047240997" evidence="1">
    <location>
        <begin position="23"/>
        <end position="328"/>
    </location>
</feature>
<name>A0ABN2JCW8_9MICO</name>
<dbReference type="Gene3D" id="3.40.190.120">
    <property type="entry name" value="Osmoprotection protein (prox), domain 2"/>
    <property type="match status" value="1"/>
</dbReference>
<evidence type="ECO:0000313" key="3">
    <source>
        <dbReference type="EMBL" id="GAA1722791.1"/>
    </source>
</evidence>
<gene>
    <name evidence="3" type="ORF">GCM10009809_18280</name>
</gene>
<keyword evidence="4" id="KW-1185">Reference proteome</keyword>
<dbReference type="Pfam" id="PF04069">
    <property type="entry name" value="OpuAC"/>
    <property type="match status" value="1"/>
</dbReference>
<dbReference type="CDD" id="cd13611">
    <property type="entry name" value="PBP2_YehZ"/>
    <property type="match status" value="1"/>
</dbReference>
<sequence length="328" mass="34070">MNRPARALAALAAAAAVVPVAACGLQPSSGYAPAVAPGAIQPVDGAAGGDVTVGSKSFTEQLILGKIAVLALRAAGFDVTDATNIPGSNPAREALVHGDTTVGWEYTGTAWVSYLGETGIPDKDAQWQAVHDADLANGITWLPPAPLNNTYGLAMGPAAADELGITSMSQIADVPVADRTFCVHSEFRSRDDGFEPMLAHYGVPLGEPDGVPTENVRIMDTGAIYQATADGECSFGVIFTTDGRIQALDLTVLADDAQYFPSYNVAPNVATTVLEEHPEIADVFARITPLLTDQVMIGLNARVDVDGEEPADVALDWLVSQGLVSPGT</sequence>
<evidence type="ECO:0000256" key="1">
    <source>
        <dbReference type="SAM" id="SignalP"/>
    </source>
</evidence>
<feature type="signal peptide" evidence="1">
    <location>
        <begin position="1"/>
        <end position="22"/>
    </location>
</feature>
<dbReference type="Proteomes" id="UP001501138">
    <property type="component" value="Unassembled WGS sequence"/>
</dbReference>
<proteinExistence type="predicted"/>